<evidence type="ECO:0000256" key="3">
    <source>
        <dbReference type="ARBA" id="ARBA00022612"/>
    </source>
</evidence>
<feature type="non-terminal residue" evidence="7">
    <location>
        <position position="285"/>
    </location>
</feature>
<dbReference type="AlphaFoldDB" id="X1DXB7"/>
<gene>
    <name evidence="7" type="ORF">S01H4_43701</name>
</gene>
<organism evidence="7">
    <name type="scientific">marine sediment metagenome</name>
    <dbReference type="NCBI Taxonomy" id="412755"/>
    <lineage>
        <taxon>unclassified sequences</taxon>
        <taxon>metagenomes</taxon>
        <taxon>ecological metagenomes</taxon>
    </lineage>
</organism>
<dbReference type="GO" id="GO:0044423">
    <property type="term" value="C:virion component"/>
    <property type="evidence" value="ECO:0007669"/>
    <property type="project" value="UniProtKB-KW"/>
</dbReference>
<name>X1DXB7_9ZZZZ</name>
<keyword evidence="2" id="KW-1162">Viral penetration into host cytoplasm</keyword>
<keyword evidence="3" id="KW-1188">Viral release from host cell</keyword>
<evidence type="ECO:0000256" key="5">
    <source>
        <dbReference type="ARBA" id="ARBA00023219"/>
    </source>
</evidence>
<evidence type="ECO:0000256" key="4">
    <source>
        <dbReference type="ARBA" id="ARBA00022844"/>
    </source>
</evidence>
<dbReference type="Pfam" id="PF12236">
    <property type="entry name" value="Head-tail_con"/>
    <property type="match status" value="1"/>
</dbReference>
<feature type="non-terminal residue" evidence="7">
    <location>
        <position position="1"/>
    </location>
</feature>
<dbReference type="EMBL" id="BART01024134">
    <property type="protein sequence ID" value="GAH01003.1"/>
    <property type="molecule type" value="Genomic_DNA"/>
</dbReference>
<dbReference type="GO" id="GO:0046718">
    <property type="term" value="P:symbiont entry into host cell"/>
    <property type="evidence" value="ECO:0007669"/>
    <property type="project" value="UniProtKB-KW"/>
</dbReference>
<evidence type="ECO:0000256" key="1">
    <source>
        <dbReference type="ARBA" id="ARBA00004328"/>
    </source>
</evidence>
<protein>
    <submittedName>
        <fullName evidence="7">Uncharacterized protein</fullName>
    </submittedName>
</protein>
<dbReference type="InterPro" id="IPR020991">
    <property type="entry name" value="Connector_podovirus"/>
</dbReference>
<comment type="caution">
    <text evidence="7">The sequence shown here is derived from an EMBL/GenBank/DDBJ whole genome shotgun (WGS) entry which is preliminary data.</text>
</comment>
<evidence type="ECO:0000256" key="6">
    <source>
        <dbReference type="ARBA" id="ARBA00023296"/>
    </source>
</evidence>
<keyword evidence="4" id="KW-0946">Virion</keyword>
<keyword evidence="5" id="KW-0231">Viral genome packaging</keyword>
<accession>X1DXB7</accession>
<evidence type="ECO:0000256" key="2">
    <source>
        <dbReference type="ARBA" id="ARBA00022595"/>
    </source>
</evidence>
<reference evidence="7" key="1">
    <citation type="journal article" date="2014" name="Front. Microbiol.">
        <title>High frequency of phylogenetically diverse reductive dehalogenase-homologous genes in deep subseafloor sedimentary metagenomes.</title>
        <authorList>
            <person name="Kawai M."/>
            <person name="Futagami T."/>
            <person name="Toyoda A."/>
            <person name="Takaki Y."/>
            <person name="Nishi S."/>
            <person name="Hori S."/>
            <person name="Arai W."/>
            <person name="Tsubouchi T."/>
            <person name="Morono Y."/>
            <person name="Uchiyama I."/>
            <person name="Ito T."/>
            <person name="Fujiyama A."/>
            <person name="Inagaki F."/>
            <person name="Takami H."/>
        </authorList>
    </citation>
    <scope>NUCLEOTIDE SEQUENCE</scope>
    <source>
        <strain evidence="7">Expedition CK06-06</strain>
    </source>
</reference>
<proteinExistence type="predicted"/>
<evidence type="ECO:0000313" key="7">
    <source>
        <dbReference type="EMBL" id="GAH01003.1"/>
    </source>
</evidence>
<keyword evidence="6" id="KW-1160">Virus entry into host cell</keyword>
<comment type="subcellular location">
    <subcellularLocation>
        <location evidence="1">Virion</location>
    </subcellularLocation>
</comment>
<sequence>CDGTSLMYVERIDGELNFISVPFGSFWFVQNYREQPDTVWVEKTTTVGALVDEFGIENVSEETSTKYETAPDKEIKVIQYCAPRKDRDPANRDVKNKPYQLLTYEKDSAHELDEGGTDLQKFLVYRVKRAGNEVLGRSPAFDAICGMTAVERCSKDMQRGLRSGVVPVYAIPASMGNNGFRIIHQEDASVMVYNDTGIGHPPQTMNPPSNIDFGQKYIEWIITQMRGLFFLDYFNPLENRRNMTLGEAKERVSKAQQMVDQLVGPLREERLDPILQWVMVLLGEG</sequence>